<feature type="region of interest" description="Disordered" evidence="2">
    <location>
        <begin position="82"/>
        <end position="147"/>
    </location>
</feature>
<dbReference type="PANTHER" id="PTHR21450:SF17">
    <property type="entry name" value="OS09G0542500 PROTEIN"/>
    <property type="match status" value="1"/>
</dbReference>
<dbReference type="Proteomes" id="UP001327560">
    <property type="component" value="Chromosome 7"/>
</dbReference>
<evidence type="ECO:0000256" key="1">
    <source>
        <dbReference type="SAM" id="Coils"/>
    </source>
</evidence>
<proteinExistence type="predicted"/>
<gene>
    <name evidence="5" type="ORF">Cni_G21942</name>
</gene>
<evidence type="ECO:0000259" key="4">
    <source>
        <dbReference type="Pfam" id="PF04783"/>
    </source>
</evidence>
<evidence type="ECO:0000256" key="2">
    <source>
        <dbReference type="SAM" id="MobiDB-lite"/>
    </source>
</evidence>
<dbReference type="PANTHER" id="PTHR21450">
    <property type="entry name" value="PROTEIN ALTERED PHOSPHATE STARVATION RESPONSE 1"/>
    <property type="match status" value="1"/>
</dbReference>
<dbReference type="Pfam" id="PF04783">
    <property type="entry name" value="DUF630"/>
    <property type="match status" value="1"/>
</dbReference>
<organism evidence="5 6">
    <name type="scientific">Canna indica</name>
    <name type="common">Indian-shot</name>
    <dbReference type="NCBI Taxonomy" id="4628"/>
    <lineage>
        <taxon>Eukaryota</taxon>
        <taxon>Viridiplantae</taxon>
        <taxon>Streptophyta</taxon>
        <taxon>Embryophyta</taxon>
        <taxon>Tracheophyta</taxon>
        <taxon>Spermatophyta</taxon>
        <taxon>Magnoliopsida</taxon>
        <taxon>Liliopsida</taxon>
        <taxon>Zingiberales</taxon>
        <taxon>Cannaceae</taxon>
        <taxon>Canna</taxon>
    </lineage>
</organism>
<feature type="domain" description="DUF632" evidence="3">
    <location>
        <begin position="278"/>
        <end position="602"/>
    </location>
</feature>
<feature type="domain" description="DUF630" evidence="4">
    <location>
        <begin position="3"/>
        <end position="62"/>
    </location>
</feature>
<keyword evidence="6" id="KW-1185">Reference proteome</keyword>
<feature type="compositionally biased region" description="Basic and acidic residues" evidence="2">
    <location>
        <begin position="238"/>
        <end position="248"/>
    </location>
</feature>
<dbReference type="EMBL" id="CP136896">
    <property type="protein sequence ID" value="WOL13173.1"/>
    <property type="molecule type" value="Genomic_DNA"/>
</dbReference>
<dbReference type="InterPro" id="IPR006867">
    <property type="entry name" value="DUF632"/>
</dbReference>
<dbReference type="AlphaFoldDB" id="A0AAQ3KQH9"/>
<keyword evidence="1" id="KW-0175">Coiled coil</keyword>
<name>A0AAQ3KQH9_9LILI</name>
<dbReference type="InterPro" id="IPR006868">
    <property type="entry name" value="DUF630"/>
</dbReference>
<accession>A0AAQ3KQH9</accession>
<sequence length="751" mass="83488">MGGCAASRLGSGGEEDDPVSLCRERKRLLKAAVERRYALAAAHAAYTHSLNAVAAAIDVFVCRHSAPTAILVSLPDAAAAAAAANPSPPPLSSSPTAFLRHTPSEAKTESLECPLSVRPSSPPGSSSGDDEEGAGATGAADEEHEDRTIGEMEYGYFFSAAPTMPSSSASDMFGWDFFNPFEGVQMPVEAVTMVGALDRSSDEDLRLVREEEGIPELEEAEEEVEDRKATGEREKAVALGEEEKEHCEGGVVTKVDGSGGGEEKGLAVSETQGIGRELLQALRDVEDHFIRAYDSGKEVSRMLEANMVHLQSGLEEIKENSSKMIQAITWHRPPSSLSSLSSSYRSQLASSSSSSTWSENKSELFDDFGGMESGSHSQTLARLYAWEKKLYEEVKAGDQTRQAYQKKCLQLRSQNAKGSESRSVDKTRAAVRELYSRIWVALRAVESISQRIQKLRDEELHPQIIELLQGLARSWKIMLESHETQKQIMFEVNSFTCPSYGKHCNDTQRLATLILAAELRNWRTCFASYVSALKAYVEALDGWLSKFILPDMEYYSRARSSVPRIGNGPPVVVISREWLNSLGKLHDGAVSCGMKNFIRTVRFLWIKQGEEQQQKKKVDSLTKELDRRVSAFQKAETKILDLKLSENNSEHDVCHRVEYLENRKELLDMFRKKLEIERAKLHDCMQETQEVTLNGFKISLASMFESLTEFSKDSFKLYSELLVCNDRAKTAIEGSERPFTEDSCSEEVSSR</sequence>
<feature type="coiled-coil region" evidence="1">
    <location>
        <begin position="207"/>
        <end position="234"/>
    </location>
</feature>
<evidence type="ECO:0000313" key="5">
    <source>
        <dbReference type="EMBL" id="WOL13173.1"/>
    </source>
</evidence>
<protein>
    <submittedName>
        <fullName evidence="5">Uncharacterized protein</fullName>
    </submittedName>
</protein>
<evidence type="ECO:0000259" key="3">
    <source>
        <dbReference type="Pfam" id="PF04782"/>
    </source>
</evidence>
<evidence type="ECO:0000313" key="6">
    <source>
        <dbReference type="Proteomes" id="UP001327560"/>
    </source>
</evidence>
<dbReference type="Pfam" id="PF04782">
    <property type="entry name" value="DUF632"/>
    <property type="match status" value="1"/>
</dbReference>
<feature type="region of interest" description="Disordered" evidence="2">
    <location>
        <begin position="238"/>
        <end position="265"/>
    </location>
</feature>
<reference evidence="5 6" key="1">
    <citation type="submission" date="2023-10" db="EMBL/GenBank/DDBJ databases">
        <title>Chromosome-scale genome assembly provides insights into flower coloration mechanisms of Canna indica.</title>
        <authorList>
            <person name="Li C."/>
        </authorList>
    </citation>
    <scope>NUCLEOTIDE SEQUENCE [LARGE SCALE GENOMIC DNA]</scope>
    <source>
        <tissue evidence="5">Flower</tissue>
    </source>
</reference>